<dbReference type="Ensembl" id="ENSRNOT00000138799.1">
    <property type="protein sequence ID" value="ENSRNOP00000107320.1"/>
    <property type="gene ID" value="ENSRNOG00000022839.6"/>
</dbReference>
<accession>A0ABK0M1M6</accession>
<keyword evidence="1" id="KW-0677">Repeat</keyword>
<comment type="similarity">
    <text evidence="3">Belongs to the IFIT family.</text>
</comment>
<keyword evidence="7" id="KW-1185">Reference proteome</keyword>
<feature type="compositionally biased region" description="Basic and acidic residues" evidence="5">
    <location>
        <begin position="443"/>
        <end position="454"/>
    </location>
</feature>
<dbReference type="Gene3D" id="1.25.40.10">
    <property type="entry name" value="Tetratricopeptide repeat domain"/>
    <property type="match status" value="3"/>
</dbReference>
<dbReference type="Proteomes" id="UP000002494">
    <property type="component" value="Chromosome 1"/>
</dbReference>
<dbReference type="PROSITE" id="PS50005">
    <property type="entry name" value="TPR"/>
    <property type="match status" value="1"/>
</dbReference>
<dbReference type="Pfam" id="PF14559">
    <property type="entry name" value="TPR_19"/>
    <property type="match status" value="1"/>
</dbReference>
<dbReference type="Pfam" id="PF13181">
    <property type="entry name" value="TPR_8"/>
    <property type="match status" value="1"/>
</dbReference>
<evidence type="ECO:0000256" key="4">
    <source>
        <dbReference type="PROSITE-ProRule" id="PRU00339"/>
    </source>
</evidence>
<gene>
    <name evidence="6" type="primary">Ifit3</name>
</gene>
<evidence type="ECO:0000256" key="5">
    <source>
        <dbReference type="SAM" id="MobiDB-lite"/>
    </source>
</evidence>
<name>A0ABK0M1M6_RAT</name>
<keyword evidence="2 4" id="KW-0802">TPR repeat</keyword>
<evidence type="ECO:0000313" key="6">
    <source>
        <dbReference type="Ensembl" id="ENSRNOP00000107320.1"/>
    </source>
</evidence>
<keyword evidence="8" id="KW-1267">Proteomics identification</keyword>
<dbReference type="InterPro" id="IPR011990">
    <property type="entry name" value="TPR-like_helical_dom_sf"/>
</dbReference>
<evidence type="ECO:0000313" key="7">
    <source>
        <dbReference type="Proteomes" id="UP000002494"/>
    </source>
</evidence>
<dbReference type="PANTHER" id="PTHR10271">
    <property type="entry name" value="INTERFERON-INDUCED PROTEIN WITH TETRATRICOPEPTIDE REPEATS"/>
    <property type="match status" value="1"/>
</dbReference>
<evidence type="ECO:0000256" key="1">
    <source>
        <dbReference type="ARBA" id="ARBA00022737"/>
    </source>
</evidence>
<evidence type="ECO:0000256" key="3">
    <source>
        <dbReference type="ARBA" id="ARBA00038336"/>
    </source>
</evidence>
<reference evidence="6" key="1">
    <citation type="submission" date="2024-01" db="EMBL/GenBank/DDBJ databases">
        <title>GRCr8: a new rat reference genome assembly contstructed from accurate long reads and long range scaffolding.</title>
        <authorList>
            <person name="Doris P.A."/>
            <person name="Kalbfleisch T."/>
            <person name="Li K."/>
            <person name="Howe K."/>
            <person name="Wood J."/>
        </authorList>
    </citation>
    <scope>NUCLEOTIDE SEQUENCE [LARGE SCALE GENOMIC DNA]</scope>
    <source>
        <strain evidence="6">Brown Norway</strain>
    </source>
</reference>
<reference evidence="6" key="3">
    <citation type="submission" date="2025-09" db="UniProtKB">
        <authorList>
            <consortium name="Ensembl"/>
        </authorList>
    </citation>
    <scope>IDENTIFICATION</scope>
    <source>
        <strain evidence="6">Brown Norway</strain>
    </source>
</reference>
<dbReference type="RGD" id="1359681">
    <property type="gene designation" value="Ifit3"/>
</dbReference>
<dbReference type="InterPro" id="IPR019734">
    <property type="entry name" value="TPR_rpt"/>
</dbReference>
<dbReference type="SUPFAM" id="SSF48452">
    <property type="entry name" value="TPR-like"/>
    <property type="match status" value="2"/>
</dbReference>
<dbReference type="SMART" id="SM00028">
    <property type="entry name" value="TPR"/>
    <property type="match status" value="4"/>
</dbReference>
<sequence>MWPQKRLSEYPRDFVENLLLLPRCSVTLQEMPPHPLTPRAQSLHKVLCPGHRRSQYEVNKESLEKILPQLKCHFTWNLFKEGSISSHMEDRVCNQIENLNSEHKATMYDLLAYIKHLDGENEAALECLGQAEDLRKSERSDRAEIKCLVTWGNYAWIYYRIGQLSEAQAYADKVRQVCQKFANPYSMECPELDCEEGWTRLKCGRNERAKMCFEKALEEKPEDPECRAGMAIAMYRLQEKPEKQFSVDALKQAMELNSQNQYEKVLLALKLQKMGEEAEAERLVEDALEKGPNQTDVLQKAAQFYRKKGNLDRAIEFLGKALRSTANNSPLYSLVMCRYREKLKQLQNTGEADKSERRQTMEELRRLTMEYMNKALQRRPSPLNSYSDLIDFPEVEKCYQMVFSEESPRAEDQELFERYCNLQEYHRKSEGLKALKDLMQFPRPEKSTEKEEVKQQTQNGDLNLQ</sequence>
<evidence type="ECO:0000256" key="2">
    <source>
        <dbReference type="ARBA" id="ARBA00022803"/>
    </source>
</evidence>
<organism evidence="6 7">
    <name type="scientific">Rattus norvegicus</name>
    <name type="common">Rat</name>
    <dbReference type="NCBI Taxonomy" id="10116"/>
    <lineage>
        <taxon>Eukaryota</taxon>
        <taxon>Metazoa</taxon>
        <taxon>Chordata</taxon>
        <taxon>Craniata</taxon>
        <taxon>Vertebrata</taxon>
        <taxon>Euteleostomi</taxon>
        <taxon>Mammalia</taxon>
        <taxon>Eutheria</taxon>
        <taxon>Euarchontoglires</taxon>
        <taxon>Glires</taxon>
        <taxon>Rodentia</taxon>
        <taxon>Myomorpha</taxon>
        <taxon>Muroidea</taxon>
        <taxon>Muridae</taxon>
        <taxon>Murinae</taxon>
        <taxon>Rattus</taxon>
    </lineage>
</organism>
<dbReference type="GeneTree" id="ENSGT00950000182946"/>
<dbReference type="PANTHER" id="PTHR10271:SF3">
    <property type="entry name" value="INTERFERON-INDUCED PROTEIN WITH TETRATRICOPEPTIDE REPEATS 3"/>
    <property type="match status" value="1"/>
</dbReference>
<evidence type="ECO:0007829" key="8">
    <source>
        <dbReference type="PeptideAtlas" id="A0ABK0M1M6"/>
    </source>
</evidence>
<reference evidence="6" key="2">
    <citation type="submission" date="2025-08" db="UniProtKB">
        <authorList>
            <consortium name="Ensembl"/>
        </authorList>
    </citation>
    <scope>IDENTIFICATION</scope>
    <source>
        <strain evidence="6">Brown Norway</strain>
    </source>
</reference>
<proteinExistence type="evidence at protein level"/>
<feature type="compositionally biased region" description="Polar residues" evidence="5">
    <location>
        <begin position="455"/>
        <end position="465"/>
    </location>
</feature>
<feature type="repeat" description="TPR" evidence="4">
    <location>
        <begin position="295"/>
        <end position="328"/>
    </location>
</feature>
<protein>
    <submittedName>
        <fullName evidence="6">Interferon-induced protein with tetratricopeptide repeats 3</fullName>
    </submittedName>
</protein>
<feature type="region of interest" description="Disordered" evidence="5">
    <location>
        <begin position="439"/>
        <end position="465"/>
    </location>
</feature>